<reference evidence="1" key="1">
    <citation type="journal article" date="2015" name="Nature">
        <title>Complex archaea that bridge the gap between prokaryotes and eukaryotes.</title>
        <authorList>
            <person name="Spang A."/>
            <person name="Saw J.H."/>
            <person name="Jorgensen S.L."/>
            <person name="Zaremba-Niedzwiedzka K."/>
            <person name="Martijn J."/>
            <person name="Lind A.E."/>
            <person name="van Eijk R."/>
            <person name="Schleper C."/>
            <person name="Guy L."/>
            <person name="Ettema T.J."/>
        </authorList>
    </citation>
    <scope>NUCLEOTIDE SEQUENCE</scope>
</reference>
<protein>
    <submittedName>
        <fullName evidence="1">Uncharacterized protein</fullName>
    </submittedName>
</protein>
<accession>A0A0F9N2F0</accession>
<dbReference type="EMBL" id="LAZR01003889">
    <property type="protein sequence ID" value="KKN13745.1"/>
    <property type="molecule type" value="Genomic_DNA"/>
</dbReference>
<organism evidence="1">
    <name type="scientific">marine sediment metagenome</name>
    <dbReference type="NCBI Taxonomy" id="412755"/>
    <lineage>
        <taxon>unclassified sequences</taxon>
        <taxon>metagenomes</taxon>
        <taxon>ecological metagenomes</taxon>
    </lineage>
</organism>
<comment type="caution">
    <text evidence="1">The sequence shown here is derived from an EMBL/GenBank/DDBJ whole genome shotgun (WGS) entry which is preliminary data.</text>
</comment>
<sequence>MTDDGPGLGIDQEDLVQIFLGSLAESYRDMKGQRDAVKHGENPVLEQALEDFRAELPTEWDSEVVNAIGSALYVAVQAMMKTIAVNNAAIALQVPHLARRFSAASVRPVGGAS</sequence>
<gene>
    <name evidence="1" type="ORF">LCGC14_1003280</name>
</gene>
<proteinExistence type="predicted"/>
<dbReference type="AlphaFoldDB" id="A0A0F9N2F0"/>
<evidence type="ECO:0000313" key="1">
    <source>
        <dbReference type="EMBL" id="KKN13745.1"/>
    </source>
</evidence>
<name>A0A0F9N2F0_9ZZZZ</name>